<feature type="chain" id="PRO_5006633302" evidence="1">
    <location>
        <begin position="21"/>
        <end position="246"/>
    </location>
</feature>
<protein>
    <submittedName>
        <fullName evidence="3">Protein containing Por secretion system C-terminal sorting domain</fullName>
    </submittedName>
</protein>
<feature type="domain" description="Secretion system C-terminal sorting" evidence="2">
    <location>
        <begin position="168"/>
        <end position="235"/>
    </location>
</feature>
<dbReference type="Pfam" id="PF18962">
    <property type="entry name" value="Por_Secre_tail"/>
    <property type="match status" value="1"/>
</dbReference>
<feature type="signal peptide" evidence="1">
    <location>
        <begin position="1"/>
        <end position="20"/>
    </location>
</feature>
<accession>A0A0S7BWZ6</accession>
<dbReference type="Proteomes" id="UP000053091">
    <property type="component" value="Unassembled WGS sequence"/>
</dbReference>
<evidence type="ECO:0000256" key="1">
    <source>
        <dbReference type="SAM" id="SignalP"/>
    </source>
</evidence>
<dbReference type="InterPro" id="IPR026444">
    <property type="entry name" value="Secre_tail"/>
</dbReference>
<sequence>MRTCVTLIIFSLIYTSLSYGQCIPDPKYTQPGIYPDSATGLPPAVATYEYNAVFTAVIPADTIVSPFPRMNIDSIGVAQITGLPEGFQAIPNRPSGYWLGGTSGCMLIAGNPTESQTGVYPLSITVVGYMGGLGLPFPYEITYYSLTILPASAYGIDEKVNALRLQAFPNPFTGMISLAFYAREKGIYSCRIVDATGRLLQTQTLDVIPGENTGLVDGSALAPGIYFCALSRKDGKDFSIIRLIKP</sequence>
<dbReference type="OrthoDB" id="9816167at2"/>
<dbReference type="EMBL" id="DF968182">
    <property type="protein sequence ID" value="GAP42049.1"/>
    <property type="molecule type" value="Genomic_DNA"/>
</dbReference>
<keyword evidence="4" id="KW-1185">Reference proteome</keyword>
<evidence type="ECO:0000313" key="3">
    <source>
        <dbReference type="EMBL" id="GAP42049.1"/>
    </source>
</evidence>
<gene>
    <name evidence="3" type="ORF">TBC1_11177</name>
</gene>
<dbReference type="NCBIfam" id="TIGR04183">
    <property type="entry name" value="Por_Secre_tail"/>
    <property type="match status" value="1"/>
</dbReference>
<dbReference type="AlphaFoldDB" id="A0A0S7BWZ6"/>
<dbReference type="RefSeq" id="WP_062037154.1">
    <property type="nucleotide sequence ID" value="NZ_DF968182.1"/>
</dbReference>
<evidence type="ECO:0000313" key="4">
    <source>
        <dbReference type="Proteomes" id="UP000053091"/>
    </source>
</evidence>
<proteinExistence type="predicted"/>
<keyword evidence="1" id="KW-0732">Signal</keyword>
<organism evidence="3">
    <name type="scientific">Lentimicrobium saccharophilum</name>
    <dbReference type="NCBI Taxonomy" id="1678841"/>
    <lineage>
        <taxon>Bacteria</taxon>
        <taxon>Pseudomonadati</taxon>
        <taxon>Bacteroidota</taxon>
        <taxon>Bacteroidia</taxon>
        <taxon>Bacteroidales</taxon>
        <taxon>Lentimicrobiaceae</taxon>
        <taxon>Lentimicrobium</taxon>
    </lineage>
</organism>
<evidence type="ECO:0000259" key="2">
    <source>
        <dbReference type="Pfam" id="PF18962"/>
    </source>
</evidence>
<name>A0A0S7BWZ6_9BACT</name>
<reference evidence="3" key="1">
    <citation type="journal article" date="2015" name="Genome Announc.">
        <title>Draft Genome Sequence of Bacteroidales Strain TBC1, a Novel Isolate from a Methanogenic Wastewater Treatment System.</title>
        <authorList>
            <person name="Tourlousse D.M."/>
            <person name="Matsuura N."/>
            <person name="Sun L."/>
            <person name="Toyonaga M."/>
            <person name="Kuroda K."/>
            <person name="Ohashi A."/>
            <person name="Cruz R."/>
            <person name="Yamaguchi T."/>
            <person name="Sekiguchi Y."/>
        </authorList>
    </citation>
    <scope>NUCLEOTIDE SEQUENCE [LARGE SCALE GENOMIC DNA]</scope>
    <source>
        <strain evidence="3">TBC1</strain>
    </source>
</reference>